<proteinExistence type="predicted"/>
<dbReference type="EMBL" id="JACGCM010001722">
    <property type="protein sequence ID" value="KAF6150997.1"/>
    <property type="molecule type" value="Genomic_DNA"/>
</dbReference>
<reference evidence="1 2" key="1">
    <citation type="journal article" date="2020" name="IScience">
        <title>Genome Sequencing of the Endangered Kingdonia uniflora (Circaeasteraceae, Ranunculales) Reveals Potential Mechanisms of Evolutionary Specialization.</title>
        <authorList>
            <person name="Sun Y."/>
            <person name="Deng T."/>
            <person name="Zhang A."/>
            <person name="Moore M.J."/>
            <person name="Landis J.B."/>
            <person name="Lin N."/>
            <person name="Zhang H."/>
            <person name="Zhang X."/>
            <person name="Huang J."/>
            <person name="Zhang X."/>
            <person name="Sun H."/>
            <person name="Wang H."/>
        </authorList>
    </citation>
    <scope>NUCLEOTIDE SEQUENCE [LARGE SCALE GENOMIC DNA]</scope>
    <source>
        <strain evidence="1">TB1705</strain>
        <tissue evidence="1">Leaf</tissue>
    </source>
</reference>
<sequence length="420" mass="48214">MESPSHYTIICEEFVDDDICTKVKKLEIVEPVADVINLSFPSQSPYESPHPCLEPCPPNTNYNVENKWVDDPSLQDIPLLLGVDSVLVTHSPTTPIPMPISLFHEPNGGTMTINDFEDLYRDNSCYIYVNECLNYFEDLNDLEIHEMVQSLASENMFQLGHVPKPMNIQVNGQDESLEITYDFRESQMTTYALNISGLEFHWSFTRSSYCIKNASSIDRIFFGYESFPTTLSRFDHYYWLGKLLKDLSNFIQALSLWGLMVITPVTLKVTYLELRTGFGKYELPGIVYLLKSCVDLEKLVIHIDRIEGTKINDFNRKCGLSYLSHYEFDKISFRSKMPRGRPVMKKPTLADDVAIISDKLDKLIEVFEMVAFYPSSPNHLHWANLKTSLLRAARSDDLNNLFASLGIKTKAFNIMENDRL</sequence>
<dbReference type="OrthoDB" id="594804at2759"/>
<dbReference type="Proteomes" id="UP000541444">
    <property type="component" value="Unassembled WGS sequence"/>
</dbReference>
<accession>A0A7J7M7X4</accession>
<evidence type="ECO:0000313" key="1">
    <source>
        <dbReference type="EMBL" id="KAF6150997.1"/>
    </source>
</evidence>
<comment type="caution">
    <text evidence="1">The sequence shown here is derived from an EMBL/GenBank/DDBJ whole genome shotgun (WGS) entry which is preliminary data.</text>
</comment>
<organism evidence="1 2">
    <name type="scientific">Kingdonia uniflora</name>
    <dbReference type="NCBI Taxonomy" id="39325"/>
    <lineage>
        <taxon>Eukaryota</taxon>
        <taxon>Viridiplantae</taxon>
        <taxon>Streptophyta</taxon>
        <taxon>Embryophyta</taxon>
        <taxon>Tracheophyta</taxon>
        <taxon>Spermatophyta</taxon>
        <taxon>Magnoliopsida</taxon>
        <taxon>Ranunculales</taxon>
        <taxon>Circaeasteraceae</taxon>
        <taxon>Kingdonia</taxon>
    </lineage>
</organism>
<name>A0A7J7M7X4_9MAGN</name>
<gene>
    <name evidence="1" type="ORF">GIB67_016475</name>
</gene>
<protein>
    <submittedName>
        <fullName evidence="1">Uncharacterized protein</fullName>
    </submittedName>
</protein>
<dbReference type="AlphaFoldDB" id="A0A7J7M7X4"/>
<evidence type="ECO:0000313" key="2">
    <source>
        <dbReference type="Proteomes" id="UP000541444"/>
    </source>
</evidence>
<keyword evidence="2" id="KW-1185">Reference proteome</keyword>